<feature type="compositionally biased region" description="Basic and acidic residues" evidence="1">
    <location>
        <begin position="161"/>
        <end position="176"/>
    </location>
</feature>
<feature type="compositionally biased region" description="Polar residues" evidence="1">
    <location>
        <begin position="179"/>
        <end position="202"/>
    </location>
</feature>
<feature type="compositionally biased region" description="Low complexity" evidence="1">
    <location>
        <begin position="689"/>
        <end position="701"/>
    </location>
</feature>
<feature type="compositionally biased region" description="Polar residues" evidence="1">
    <location>
        <begin position="103"/>
        <end position="116"/>
    </location>
</feature>
<accession>A0A0B7B154</accession>
<feature type="compositionally biased region" description="Basic and acidic residues" evidence="1">
    <location>
        <begin position="1043"/>
        <end position="1053"/>
    </location>
</feature>
<feature type="compositionally biased region" description="Basic and acidic residues" evidence="1">
    <location>
        <begin position="775"/>
        <end position="799"/>
    </location>
</feature>
<feature type="region of interest" description="Disordered" evidence="1">
    <location>
        <begin position="861"/>
        <end position="884"/>
    </location>
</feature>
<gene>
    <name evidence="2" type="primary">ORF154718</name>
</gene>
<evidence type="ECO:0000313" key="2">
    <source>
        <dbReference type="EMBL" id="CEK86612.1"/>
    </source>
</evidence>
<feature type="non-terminal residue" evidence="2">
    <location>
        <position position="1269"/>
    </location>
</feature>
<feature type="region of interest" description="Disordered" evidence="1">
    <location>
        <begin position="253"/>
        <end position="292"/>
    </location>
</feature>
<feature type="compositionally biased region" description="Basic and acidic residues" evidence="1">
    <location>
        <begin position="861"/>
        <end position="883"/>
    </location>
</feature>
<proteinExistence type="predicted"/>
<feature type="region of interest" description="Disordered" evidence="1">
    <location>
        <begin position="951"/>
        <end position="1097"/>
    </location>
</feature>
<feature type="non-terminal residue" evidence="2">
    <location>
        <position position="1"/>
    </location>
</feature>
<feature type="compositionally biased region" description="Low complexity" evidence="1">
    <location>
        <begin position="731"/>
        <end position="744"/>
    </location>
</feature>
<evidence type="ECO:0000256" key="1">
    <source>
        <dbReference type="SAM" id="MobiDB-lite"/>
    </source>
</evidence>
<feature type="region of interest" description="Disordered" evidence="1">
    <location>
        <begin position="155"/>
        <end position="241"/>
    </location>
</feature>
<feature type="region of interest" description="Disordered" evidence="1">
    <location>
        <begin position="1232"/>
        <end position="1269"/>
    </location>
</feature>
<feature type="region of interest" description="Disordered" evidence="1">
    <location>
        <begin position="1"/>
        <end position="120"/>
    </location>
</feature>
<feature type="compositionally biased region" description="Basic and acidic residues" evidence="1">
    <location>
        <begin position="806"/>
        <end position="815"/>
    </location>
</feature>
<feature type="compositionally biased region" description="Basic and acidic residues" evidence="1">
    <location>
        <begin position="975"/>
        <end position="988"/>
    </location>
</feature>
<feature type="compositionally biased region" description="Polar residues" evidence="1">
    <location>
        <begin position="1"/>
        <end position="35"/>
    </location>
</feature>
<organism evidence="2">
    <name type="scientific">Arion vulgaris</name>
    <dbReference type="NCBI Taxonomy" id="1028688"/>
    <lineage>
        <taxon>Eukaryota</taxon>
        <taxon>Metazoa</taxon>
        <taxon>Spiralia</taxon>
        <taxon>Lophotrochozoa</taxon>
        <taxon>Mollusca</taxon>
        <taxon>Gastropoda</taxon>
        <taxon>Heterobranchia</taxon>
        <taxon>Euthyneura</taxon>
        <taxon>Panpulmonata</taxon>
        <taxon>Eupulmonata</taxon>
        <taxon>Stylommatophora</taxon>
        <taxon>Helicina</taxon>
        <taxon>Arionoidea</taxon>
        <taxon>Arionidae</taxon>
        <taxon>Arion</taxon>
    </lineage>
</organism>
<feature type="region of interest" description="Disordered" evidence="1">
    <location>
        <begin position="649"/>
        <end position="815"/>
    </location>
</feature>
<feature type="compositionally biased region" description="Low complexity" evidence="1">
    <location>
        <begin position="43"/>
        <end position="75"/>
    </location>
</feature>
<feature type="compositionally biased region" description="Low complexity" evidence="1">
    <location>
        <begin position="91"/>
        <end position="102"/>
    </location>
</feature>
<feature type="compositionally biased region" description="Low complexity" evidence="1">
    <location>
        <begin position="1017"/>
        <end position="1032"/>
    </location>
</feature>
<protein>
    <submittedName>
        <fullName evidence="2">Uncharacterized protein</fullName>
    </submittedName>
</protein>
<dbReference type="AlphaFoldDB" id="A0A0B7B154"/>
<reference evidence="2" key="1">
    <citation type="submission" date="2014-12" db="EMBL/GenBank/DDBJ databases">
        <title>Insight into the proteome of Arion vulgaris.</title>
        <authorList>
            <person name="Aradska J."/>
            <person name="Bulat T."/>
            <person name="Smidak R."/>
            <person name="Sarate P."/>
            <person name="Gangsoo J."/>
            <person name="Sialana F."/>
            <person name="Bilban M."/>
            <person name="Lubec G."/>
        </authorList>
    </citation>
    <scope>NUCLEOTIDE SEQUENCE</scope>
    <source>
        <tissue evidence="2">Skin</tissue>
    </source>
</reference>
<feature type="compositionally biased region" description="Polar residues" evidence="1">
    <location>
        <begin position="259"/>
        <end position="275"/>
    </location>
</feature>
<sequence>ISSLFSSNKSQITATAQKPQMNTVRAVTTPSQSKSVENKSDPTIKPTSTPVSSVTTPKGPVITSTSKPASTPSTAQLLAKPSVSTVNKADQSSLQTNSSQSLVKSQTQGQQKSNEVGNKEKMIDGVHRCDMEDVSDTELTDAMDIAKFLVANTETSKGAGVKRESSTHAEGPDAKKAKIQNSTTPAVLSTTNSSSQLRQGLSPNPVKGIEQKTPQSGKTEANMVKTGAKQQCPGGGTSTPKGSFGAVKTPTLKMKAQPAVTQSTKTSTVATANKTNEGDRKNETQVNTPPSNVPVRRIVHRFHRMTQTVSKESSNKLLQCLIRIPSIDVQSKPKSHSAIQTSEKLRDEVYYQKALPDTVRPAVFKVVSSFDANRPGNRNIITGSFDYGISLGHVTAADVEKSLFRENLLTKSAHYNLYFDRHDFGVLDLLFAEEEQFLTVLTQIRKMKIGPRHLVVTYCKNLTEEERDPVCAVSSVKATIIYNQNFASTGFLTYQKAPLWNKPKVEESMTIHNLPAGIPLDFLKLIIPDAITVELDDKKQKFTQEGSRVRLGMNRKNGGDRFLKLFSHMYINNECLAFSVYGTPVGDVPELSEILSEKGKRKQEIKTVSAIREVKAVPRDISGKSTTPKKEKVVVIMHVDTADAVGKILSGKTSPWKGPSSVAKLQKAFREPKSSTSQGTKNRKHSTLSDVSDFSDISDSTDIGDEANNSRKRRKINEPFVADNKAVTTPSRTSKLSGKTTSTTEPERRVRLPLAAAGKGILKRSTTTTSNANSRIKEKQDGSQEHHRSSSKHSLDRSPHGSHIGIPDRTDIVGRGRSEKVFRSSFRDNENFLVTEARGQDELESARDRLRRERLEIEGSKAELRDKHSTNQRDESRIVDNRGRQVLSMSRSLSLRSEERDDRRAKVNLEVDRHGKRIVSVWEKRESERKIHDSFVPDKFLDKTRQDKVNTYDIYSSQDNRRGERPGSIPQKRFGSLERNDEIRDRRDRKVVRSRSPDVRHIQRGRSSSPRRHQPVSIPSARPRRFSPAPAAGDPQRFVGIRRSREPHQRQRGSDLSPNSIENDKARSNMEGNWLSRPPSTHSSSQHSEKVRSHSQNVADLAHREDMWKTNSSSSRAANNLVSEQTEWKSTIVSRGSERDKIEANTTKRILEQFVDRVIETRKKALGSEVSGGRRSPSQFVPGVHDPTQFFAKIRKIYGSGVNFTDTGRGIESNELEDSAVSTGIKSGIRAVRSFGDSRGGPGPRGSAVRPHSHVSLSPIRGRGHEEPS</sequence>
<dbReference type="EMBL" id="HACG01039747">
    <property type="protein sequence ID" value="CEK86612.1"/>
    <property type="molecule type" value="Transcribed_RNA"/>
</dbReference>
<name>A0A0B7B154_9EUPU</name>